<name>A0AAI8YCE5_9PEZI</name>
<organism evidence="1 2">
    <name type="scientific">Anthostomella pinea</name>
    <dbReference type="NCBI Taxonomy" id="933095"/>
    <lineage>
        <taxon>Eukaryota</taxon>
        <taxon>Fungi</taxon>
        <taxon>Dikarya</taxon>
        <taxon>Ascomycota</taxon>
        <taxon>Pezizomycotina</taxon>
        <taxon>Sordariomycetes</taxon>
        <taxon>Xylariomycetidae</taxon>
        <taxon>Xylariales</taxon>
        <taxon>Xylariaceae</taxon>
        <taxon>Anthostomella</taxon>
    </lineage>
</organism>
<dbReference type="Proteomes" id="UP001295740">
    <property type="component" value="Unassembled WGS sequence"/>
</dbReference>
<reference evidence="1" key="1">
    <citation type="submission" date="2023-10" db="EMBL/GenBank/DDBJ databases">
        <authorList>
            <person name="Hackl T."/>
        </authorList>
    </citation>
    <scope>NUCLEOTIDE SEQUENCE</scope>
</reference>
<keyword evidence="2" id="KW-1185">Reference proteome</keyword>
<sequence>MAEQSIEAQMSALVLKADPVASDDGDENKHRIPDDAVFRVTTFGKIIGHSDVSILNRSPYWHLPNWASHLPTDGDHPVVDLLGGSKWGLRATPLTEALLRIAQEACQCESIIMFRVDRIGGGEAATYGSTSEMLDYLLVQVHPNAVD</sequence>
<gene>
    <name evidence="1" type="ORF">KHLLAP_LOCUS2577</name>
</gene>
<accession>A0AAI8YCE5</accession>
<evidence type="ECO:0000313" key="2">
    <source>
        <dbReference type="Proteomes" id="UP001295740"/>
    </source>
</evidence>
<proteinExistence type="predicted"/>
<dbReference type="AlphaFoldDB" id="A0AAI8YCE5"/>
<comment type="caution">
    <text evidence="1">The sequence shown here is derived from an EMBL/GenBank/DDBJ whole genome shotgun (WGS) entry which is preliminary data.</text>
</comment>
<evidence type="ECO:0000313" key="1">
    <source>
        <dbReference type="EMBL" id="CAJ2502109.1"/>
    </source>
</evidence>
<protein>
    <submittedName>
        <fullName evidence="1">Uu.00g049620.m01.CDS01</fullName>
    </submittedName>
</protein>
<dbReference type="EMBL" id="CAUWAG010000003">
    <property type="protein sequence ID" value="CAJ2502109.1"/>
    <property type="molecule type" value="Genomic_DNA"/>
</dbReference>